<sequence length="115" mass="12288">MKTLAFTLLLGSSVASAASVTLQRGQTGTLGHQTVTVVSVQDNRCPINARCVRAGQLLAKVLVKHSGRLRFLTLQYPEAPSTAWPGLRIAEAPGRATDDRTPVQITFTDETLSGK</sequence>
<protein>
    <submittedName>
        <fullName evidence="2">Uncharacterized protein</fullName>
    </submittedName>
</protein>
<keyword evidence="1" id="KW-0732">Signal</keyword>
<keyword evidence="3" id="KW-1185">Reference proteome</keyword>
<evidence type="ECO:0000256" key="1">
    <source>
        <dbReference type="SAM" id="SignalP"/>
    </source>
</evidence>
<feature type="chain" id="PRO_5047381418" evidence="1">
    <location>
        <begin position="18"/>
        <end position="115"/>
    </location>
</feature>
<reference evidence="3" key="1">
    <citation type="journal article" date="2019" name="Int. J. Syst. Evol. Microbiol.">
        <title>The Global Catalogue of Microorganisms (GCM) 10K type strain sequencing project: providing services to taxonomists for standard genome sequencing and annotation.</title>
        <authorList>
            <consortium name="The Broad Institute Genomics Platform"/>
            <consortium name="The Broad Institute Genome Sequencing Center for Infectious Disease"/>
            <person name="Wu L."/>
            <person name="Ma J."/>
        </authorList>
    </citation>
    <scope>NUCLEOTIDE SEQUENCE [LARGE SCALE GENOMIC DNA]</scope>
    <source>
        <strain evidence="3">CCTCC AB 2013263</strain>
    </source>
</reference>
<accession>A0ABV8A8T8</accession>
<gene>
    <name evidence="2" type="ORF">ACFOPQ_12835</name>
</gene>
<proteinExistence type="predicted"/>
<evidence type="ECO:0000313" key="3">
    <source>
        <dbReference type="Proteomes" id="UP001595748"/>
    </source>
</evidence>
<name>A0ABV8A8T8_9DEIO</name>
<organism evidence="2 3">
    <name type="scientific">Deinococcus antarcticus</name>
    <dbReference type="NCBI Taxonomy" id="1298767"/>
    <lineage>
        <taxon>Bacteria</taxon>
        <taxon>Thermotogati</taxon>
        <taxon>Deinococcota</taxon>
        <taxon>Deinococci</taxon>
        <taxon>Deinococcales</taxon>
        <taxon>Deinococcaceae</taxon>
        <taxon>Deinococcus</taxon>
    </lineage>
</organism>
<comment type="caution">
    <text evidence="2">The sequence shown here is derived from an EMBL/GenBank/DDBJ whole genome shotgun (WGS) entry which is preliminary data.</text>
</comment>
<dbReference type="RefSeq" id="WP_380078749.1">
    <property type="nucleotide sequence ID" value="NZ_JBHRZF010000153.1"/>
</dbReference>
<evidence type="ECO:0000313" key="2">
    <source>
        <dbReference type="EMBL" id="MFC3861646.1"/>
    </source>
</evidence>
<dbReference type="EMBL" id="JBHRZF010000153">
    <property type="protein sequence ID" value="MFC3861646.1"/>
    <property type="molecule type" value="Genomic_DNA"/>
</dbReference>
<feature type="signal peptide" evidence="1">
    <location>
        <begin position="1"/>
        <end position="17"/>
    </location>
</feature>
<dbReference type="Proteomes" id="UP001595748">
    <property type="component" value="Unassembled WGS sequence"/>
</dbReference>